<proteinExistence type="predicted"/>
<dbReference type="Proteomes" id="UP000756132">
    <property type="component" value="Chromosome 7"/>
</dbReference>
<organism evidence="1 2">
    <name type="scientific">Passalora fulva</name>
    <name type="common">Tomato leaf mold</name>
    <name type="synonym">Cladosporium fulvum</name>
    <dbReference type="NCBI Taxonomy" id="5499"/>
    <lineage>
        <taxon>Eukaryota</taxon>
        <taxon>Fungi</taxon>
        <taxon>Dikarya</taxon>
        <taxon>Ascomycota</taxon>
        <taxon>Pezizomycotina</taxon>
        <taxon>Dothideomycetes</taxon>
        <taxon>Dothideomycetidae</taxon>
        <taxon>Mycosphaerellales</taxon>
        <taxon>Mycosphaerellaceae</taxon>
        <taxon>Fulvia</taxon>
    </lineage>
</organism>
<sequence length="164" mass="18577">MGQRSVSKMTACEQALSLPELVEKILDPEYKPAGFLEPPPEIRVLDYTPEQLRNAMHPFRIESVSTGPDGSKLLILSLDMDRDYYLDVRHRNPTGWFLEDLAYQVNASWQEVLICPGQLQIQVSTVMAPRLTWHYPPGQDVTLGQVVRGAVLKLRAGSAGFRRW</sequence>
<reference evidence="1" key="1">
    <citation type="submission" date="2021-12" db="EMBL/GenBank/DDBJ databases">
        <authorList>
            <person name="Zaccaron A."/>
            <person name="Stergiopoulos I."/>
        </authorList>
    </citation>
    <scope>NUCLEOTIDE SEQUENCE</scope>
    <source>
        <strain evidence="1">Race5_Kim</strain>
    </source>
</reference>
<dbReference type="AlphaFoldDB" id="A0A9Q8US35"/>
<dbReference type="RefSeq" id="XP_047764718.1">
    <property type="nucleotide sequence ID" value="XM_047909225.1"/>
</dbReference>
<gene>
    <name evidence="1" type="ORF">CLAFUR5_10077</name>
</gene>
<evidence type="ECO:0000313" key="1">
    <source>
        <dbReference type="EMBL" id="UJO20352.1"/>
    </source>
</evidence>
<keyword evidence="2" id="KW-1185">Reference proteome</keyword>
<evidence type="ECO:0000313" key="2">
    <source>
        <dbReference type="Proteomes" id="UP000756132"/>
    </source>
</evidence>
<dbReference type="KEGG" id="ffu:CLAFUR5_10077"/>
<dbReference type="GeneID" id="71989955"/>
<reference evidence="1" key="2">
    <citation type="journal article" date="2022" name="Microb. Genom.">
        <title>A chromosome-scale genome assembly of the tomato pathogen Cladosporium fulvum reveals a compartmentalized genome architecture and the presence of a dispensable chromosome.</title>
        <authorList>
            <person name="Zaccaron A.Z."/>
            <person name="Chen L.H."/>
            <person name="Samaras A."/>
            <person name="Stergiopoulos I."/>
        </authorList>
    </citation>
    <scope>NUCLEOTIDE SEQUENCE</scope>
    <source>
        <strain evidence="1">Race5_Kim</strain>
    </source>
</reference>
<dbReference type="EMBL" id="CP090169">
    <property type="protein sequence ID" value="UJO20352.1"/>
    <property type="molecule type" value="Genomic_DNA"/>
</dbReference>
<accession>A0A9Q8US35</accession>
<name>A0A9Q8US35_PASFU</name>
<protein>
    <submittedName>
        <fullName evidence="1">Uncharacterized protein</fullName>
    </submittedName>
</protein>